<dbReference type="AlphaFoldDB" id="A0A1G1L1R7"/>
<evidence type="ECO:0000259" key="6">
    <source>
        <dbReference type="PROSITE" id="PS00715"/>
    </source>
</evidence>
<dbReference type="InterPro" id="IPR012845">
    <property type="entry name" value="RNA_pol_sigma_FliA_WhiG"/>
</dbReference>
<gene>
    <name evidence="8" type="ORF">A3G33_05570</name>
</gene>
<accession>A0A1G1L1R7</accession>
<evidence type="ECO:0000313" key="8">
    <source>
        <dbReference type="EMBL" id="OGW99095.1"/>
    </source>
</evidence>
<feature type="domain" description="RNA polymerase sigma-70" evidence="6">
    <location>
        <begin position="51"/>
        <end position="64"/>
    </location>
</feature>
<dbReference type="PROSITE" id="PS00716">
    <property type="entry name" value="SIGMA70_2"/>
    <property type="match status" value="1"/>
</dbReference>
<dbReference type="GO" id="GO:0003677">
    <property type="term" value="F:DNA binding"/>
    <property type="evidence" value="ECO:0007669"/>
    <property type="project" value="UniProtKB-KW"/>
</dbReference>
<dbReference type="Proteomes" id="UP000178187">
    <property type="component" value="Unassembled WGS sequence"/>
</dbReference>
<evidence type="ECO:0000259" key="7">
    <source>
        <dbReference type="PROSITE" id="PS00716"/>
    </source>
</evidence>
<dbReference type="PANTHER" id="PTHR30385">
    <property type="entry name" value="SIGMA FACTOR F FLAGELLAR"/>
    <property type="match status" value="1"/>
</dbReference>
<dbReference type="InterPro" id="IPR007627">
    <property type="entry name" value="RNA_pol_sigma70_r2"/>
</dbReference>
<dbReference type="Pfam" id="PF04542">
    <property type="entry name" value="Sigma70_r2"/>
    <property type="match status" value="1"/>
</dbReference>
<name>A0A1G1L1R7_9BACT</name>
<evidence type="ECO:0000256" key="2">
    <source>
        <dbReference type="ARBA" id="ARBA00023082"/>
    </source>
</evidence>
<dbReference type="InterPro" id="IPR000943">
    <property type="entry name" value="RNA_pol_sigma70"/>
</dbReference>
<dbReference type="PANTHER" id="PTHR30385:SF7">
    <property type="entry name" value="RNA POLYMERASE SIGMA FACTOR FLIA"/>
    <property type="match status" value="1"/>
</dbReference>
<evidence type="ECO:0000256" key="5">
    <source>
        <dbReference type="RuleBase" id="RU362124"/>
    </source>
</evidence>
<dbReference type="PRINTS" id="PR00046">
    <property type="entry name" value="SIGMA70FCT"/>
</dbReference>
<evidence type="ECO:0000256" key="3">
    <source>
        <dbReference type="ARBA" id="ARBA00023125"/>
    </source>
</evidence>
<protein>
    <recommendedName>
        <fullName evidence="5">RNA polymerase sigma factor</fullName>
    </recommendedName>
</protein>
<dbReference type="InterPro" id="IPR014284">
    <property type="entry name" value="RNA_pol_sigma-70_dom"/>
</dbReference>
<keyword evidence="3 5" id="KW-0238">DNA-binding</keyword>
<keyword evidence="1 5" id="KW-0805">Transcription regulation</keyword>
<evidence type="ECO:0000313" key="9">
    <source>
        <dbReference type="Proteomes" id="UP000178187"/>
    </source>
</evidence>
<comment type="similarity">
    <text evidence="5">Belongs to the sigma-70 factor family.</text>
</comment>
<dbReference type="InterPro" id="IPR013324">
    <property type="entry name" value="RNA_pol_sigma_r3/r4-like"/>
</dbReference>
<comment type="caution">
    <text evidence="8">The sequence shown here is derived from an EMBL/GenBank/DDBJ whole genome shotgun (WGS) entry which is preliminary data.</text>
</comment>
<dbReference type="Pfam" id="PF04545">
    <property type="entry name" value="Sigma70_r4"/>
    <property type="match status" value="1"/>
</dbReference>
<keyword evidence="4 5" id="KW-0804">Transcription</keyword>
<dbReference type="InterPro" id="IPR007630">
    <property type="entry name" value="RNA_pol_sigma70_r4"/>
</dbReference>
<keyword evidence="2 5" id="KW-0731">Sigma factor</keyword>
<dbReference type="Gene3D" id="1.10.1740.10">
    <property type="match status" value="1"/>
</dbReference>
<dbReference type="Pfam" id="PF04539">
    <property type="entry name" value="Sigma70_r3"/>
    <property type="match status" value="1"/>
</dbReference>
<sequence>MNEQDLKLWKKYKSRKTRLVREEIVRKYLYLVKYVAGRVAIGLPPNVEFNDLVSYGLLGLFDAIEKYDVNQGNKFETYAVSRIRGAIMDELRKLDWAPRLLRKRAREIERKARELEDKYGRLATEDELAKSLNMSLEDLNGIYSELNSTTFLSLDEVWQNDDGNKPISRLQTVEDSLITNQFNYVHQNEVKQLLAESVDQLPEKEKLVIVLYYYENLTLREIGEVLNVSESRVCQIHTKVVMRLRGHLMKKTGEVALEI</sequence>
<dbReference type="NCBIfam" id="NF005413">
    <property type="entry name" value="PRK06986.1"/>
    <property type="match status" value="1"/>
</dbReference>
<dbReference type="Gene3D" id="1.20.140.160">
    <property type="match status" value="1"/>
</dbReference>
<evidence type="ECO:0000256" key="1">
    <source>
        <dbReference type="ARBA" id="ARBA00023015"/>
    </source>
</evidence>
<evidence type="ECO:0000256" key="4">
    <source>
        <dbReference type="ARBA" id="ARBA00023163"/>
    </source>
</evidence>
<dbReference type="CDD" id="cd06171">
    <property type="entry name" value="Sigma70_r4"/>
    <property type="match status" value="1"/>
</dbReference>
<dbReference type="GO" id="GO:0003899">
    <property type="term" value="F:DNA-directed RNA polymerase activity"/>
    <property type="evidence" value="ECO:0007669"/>
    <property type="project" value="InterPro"/>
</dbReference>
<dbReference type="NCBIfam" id="TIGR02479">
    <property type="entry name" value="FliA_WhiG"/>
    <property type="match status" value="1"/>
</dbReference>
<dbReference type="SUPFAM" id="SSF88659">
    <property type="entry name" value="Sigma3 and sigma4 domains of RNA polymerase sigma factors"/>
    <property type="match status" value="2"/>
</dbReference>
<dbReference type="EMBL" id="MHFR01000015">
    <property type="protein sequence ID" value="OGW99095.1"/>
    <property type="molecule type" value="Genomic_DNA"/>
</dbReference>
<dbReference type="PIRSF" id="PIRSF000770">
    <property type="entry name" value="RNA_pol_sigma-SigE/K"/>
    <property type="match status" value="1"/>
</dbReference>
<dbReference type="InterPro" id="IPR013325">
    <property type="entry name" value="RNA_pol_sigma_r2"/>
</dbReference>
<dbReference type="PROSITE" id="PS00715">
    <property type="entry name" value="SIGMA70_1"/>
    <property type="match status" value="1"/>
</dbReference>
<dbReference type="SUPFAM" id="SSF88946">
    <property type="entry name" value="Sigma2 domain of RNA polymerase sigma factors"/>
    <property type="match status" value="1"/>
</dbReference>
<dbReference type="NCBIfam" id="TIGR02937">
    <property type="entry name" value="sigma70-ECF"/>
    <property type="match status" value="1"/>
</dbReference>
<comment type="function">
    <text evidence="5">Sigma factors are initiation factors that promote the attachment of RNA polymerase to specific initiation sites and are then released.</text>
</comment>
<dbReference type="InterPro" id="IPR007624">
    <property type="entry name" value="RNA_pol_sigma70_r3"/>
</dbReference>
<dbReference type="GO" id="GO:0006352">
    <property type="term" value="P:DNA-templated transcription initiation"/>
    <property type="evidence" value="ECO:0007669"/>
    <property type="project" value="InterPro"/>
</dbReference>
<reference evidence="8 9" key="1">
    <citation type="journal article" date="2016" name="Nat. Commun.">
        <title>Thousands of microbial genomes shed light on interconnected biogeochemical processes in an aquifer system.</title>
        <authorList>
            <person name="Anantharaman K."/>
            <person name="Brown C.T."/>
            <person name="Hug L.A."/>
            <person name="Sharon I."/>
            <person name="Castelle C.J."/>
            <person name="Probst A.J."/>
            <person name="Thomas B.C."/>
            <person name="Singh A."/>
            <person name="Wilkins M.J."/>
            <person name="Karaoz U."/>
            <person name="Brodie E.L."/>
            <person name="Williams K.H."/>
            <person name="Hubbard S.S."/>
            <person name="Banfield J.F."/>
        </authorList>
    </citation>
    <scope>NUCLEOTIDE SEQUENCE [LARGE SCALE GENOMIC DNA]</scope>
</reference>
<proteinExistence type="inferred from homology"/>
<organism evidence="8 9">
    <name type="scientific">Candidatus Danuiimicrobium aquiferis</name>
    <dbReference type="NCBI Taxonomy" id="1801832"/>
    <lineage>
        <taxon>Bacteria</taxon>
        <taxon>Pseudomonadati</taxon>
        <taxon>Candidatus Omnitrophota</taxon>
        <taxon>Candidatus Danuiimicrobium</taxon>
    </lineage>
</organism>
<dbReference type="GO" id="GO:0016987">
    <property type="term" value="F:sigma factor activity"/>
    <property type="evidence" value="ECO:0007669"/>
    <property type="project" value="UniProtKB-KW"/>
</dbReference>
<feature type="domain" description="RNA polymerase sigma-70" evidence="7">
    <location>
        <begin position="218"/>
        <end position="244"/>
    </location>
</feature>